<organism evidence="2 3">
    <name type="scientific">Roseovarius litorisediminis</name>
    <dbReference type="NCBI Taxonomy" id="1312363"/>
    <lineage>
        <taxon>Bacteria</taxon>
        <taxon>Pseudomonadati</taxon>
        <taxon>Pseudomonadota</taxon>
        <taxon>Alphaproteobacteria</taxon>
        <taxon>Rhodobacterales</taxon>
        <taxon>Roseobacteraceae</taxon>
        <taxon>Roseovarius</taxon>
    </lineage>
</organism>
<gene>
    <name evidence="2" type="ORF">PEL8287_02877</name>
</gene>
<keyword evidence="3" id="KW-1185">Reference proteome</keyword>
<feature type="signal peptide" evidence="1">
    <location>
        <begin position="1"/>
        <end position="23"/>
    </location>
</feature>
<dbReference type="EMBL" id="FWFL01000007">
    <property type="protein sequence ID" value="SLN54165.1"/>
    <property type="molecule type" value="Genomic_DNA"/>
</dbReference>
<dbReference type="RefSeq" id="WP_085893099.1">
    <property type="nucleotide sequence ID" value="NZ_FWFL01000007.1"/>
</dbReference>
<dbReference type="AlphaFoldDB" id="A0A1Y5T1Z4"/>
<protein>
    <submittedName>
        <fullName evidence="2">Periplasmic copper-binding protein</fullName>
    </submittedName>
</protein>
<dbReference type="InterPro" id="IPR042230">
    <property type="entry name" value="CusF_sf"/>
</dbReference>
<sequence length="95" mass="10166">MKRIRSAALMVALVVATATGTLAQQAFTKGMVKKIKPEGGLVTISHEALTNLDMPAMTTSFRVADPSMLRRLQPGKPVTFAADRINGKLTITALK</sequence>
<dbReference type="InterPro" id="IPR021647">
    <property type="entry name" value="CusF_Ec"/>
</dbReference>
<feature type="chain" id="PRO_5012644652" evidence="1">
    <location>
        <begin position="24"/>
        <end position="95"/>
    </location>
</feature>
<proteinExistence type="predicted"/>
<dbReference type="Pfam" id="PF11604">
    <property type="entry name" value="CusF_Ec"/>
    <property type="match status" value="1"/>
</dbReference>
<evidence type="ECO:0000313" key="3">
    <source>
        <dbReference type="Proteomes" id="UP000193827"/>
    </source>
</evidence>
<evidence type="ECO:0000256" key="1">
    <source>
        <dbReference type="SAM" id="SignalP"/>
    </source>
</evidence>
<dbReference type="OrthoDB" id="9816061at2"/>
<keyword evidence="1" id="KW-0732">Signal</keyword>
<name>A0A1Y5T1Z4_9RHOB</name>
<dbReference type="Proteomes" id="UP000193827">
    <property type="component" value="Unassembled WGS sequence"/>
</dbReference>
<accession>A0A1Y5T1Z4</accession>
<evidence type="ECO:0000313" key="2">
    <source>
        <dbReference type="EMBL" id="SLN54165.1"/>
    </source>
</evidence>
<reference evidence="2 3" key="1">
    <citation type="submission" date="2017-03" db="EMBL/GenBank/DDBJ databases">
        <authorList>
            <person name="Afonso C.L."/>
            <person name="Miller P.J."/>
            <person name="Scott M.A."/>
            <person name="Spackman E."/>
            <person name="Goraichik I."/>
            <person name="Dimitrov K.M."/>
            <person name="Suarez D.L."/>
            <person name="Swayne D.E."/>
        </authorList>
    </citation>
    <scope>NUCLEOTIDE SEQUENCE [LARGE SCALE GENOMIC DNA]</scope>
    <source>
        <strain evidence="2 3">CECT 8287</strain>
    </source>
</reference>
<dbReference type="Gene3D" id="2.40.50.320">
    <property type="entry name" value="Copper binding periplasmic protein CusF"/>
    <property type="match status" value="1"/>
</dbReference>